<dbReference type="GO" id="GO:0004095">
    <property type="term" value="F:carnitine O-palmitoyltransferase activity"/>
    <property type="evidence" value="ECO:0007669"/>
    <property type="project" value="TreeGrafter"/>
</dbReference>
<dbReference type="OrthoDB" id="240216at2759"/>
<keyword evidence="3" id="KW-0012">Acyltransferase</keyword>
<gene>
    <name evidence="7" type="ORF">Esi_0032_0128</name>
</gene>
<dbReference type="InterPro" id="IPR023213">
    <property type="entry name" value="CAT-like_dom_sf"/>
</dbReference>
<dbReference type="Pfam" id="PF00755">
    <property type="entry name" value="Carn_acyltransf"/>
    <property type="match status" value="1"/>
</dbReference>
<dbReference type="PANTHER" id="PTHR22589">
    <property type="entry name" value="CARNITINE O-ACYLTRANSFERASE"/>
    <property type="match status" value="1"/>
</dbReference>
<protein>
    <submittedName>
        <fullName evidence="7">Carnitine/choline acetyltransferase</fullName>
    </submittedName>
</protein>
<keyword evidence="2" id="KW-0808">Transferase</keyword>
<reference evidence="7 8" key="1">
    <citation type="journal article" date="2010" name="Nature">
        <title>The Ectocarpus genome and the independent evolution of multicellularity in brown algae.</title>
        <authorList>
            <person name="Cock J.M."/>
            <person name="Sterck L."/>
            <person name="Rouze P."/>
            <person name="Scornet D."/>
            <person name="Allen A.E."/>
            <person name="Amoutzias G."/>
            <person name="Anthouard V."/>
            <person name="Artiguenave F."/>
            <person name="Aury J.M."/>
            <person name="Badger J.H."/>
            <person name="Beszteri B."/>
            <person name="Billiau K."/>
            <person name="Bonnet E."/>
            <person name="Bothwell J.H."/>
            <person name="Bowler C."/>
            <person name="Boyen C."/>
            <person name="Brownlee C."/>
            <person name="Carrano C.J."/>
            <person name="Charrier B."/>
            <person name="Cho G.Y."/>
            <person name="Coelho S.M."/>
            <person name="Collen J."/>
            <person name="Corre E."/>
            <person name="Da Silva C."/>
            <person name="Delage L."/>
            <person name="Delaroque N."/>
            <person name="Dittami S.M."/>
            <person name="Doulbeau S."/>
            <person name="Elias M."/>
            <person name="Farnham G."/>
            <person name="Gachon C.M."/>
            <person name="Gschloessl B."/>
            <person name="Heesch S."/>
            <person name="Jabbari K."/>
            <person name="Jubin C."/>
            <person name="Kawai H."/>
            <person name="Kimura K."/>
            <person name="Kloareg B."/>
            <person name="Kupper F.C."/>
            <person name="Lang D."/>
            <person name="Le Bail A."/>
            <person name="Leblanc C."/>
            <person name="Lerouge P."/>
            <person name="Lohr M."/>
            <person name="Lopez P.J."/>
            <person name="Martens C."/>
            <person name="Maumus F."/>
            <person name="Michel G."/>
            <person name="Miranda-Saavedra D."/>
            <person name="Morales J."/>
            <person name="Moreau H."/>
            <person name="Motomura T."/>
            <person name="Nagasato C."/>
            <person name="Napoli C.A."/>
            <person name="Nelson D.R."/>
            <person name="Nyvall-Collen P."/>
            <person name="Peters A.F."/>
            <person name="Pommier C."/>
            <person name="Potin P."/>
            <person name="Poulain J."/>
            <person name="Quesneville H."/>
            <person name="Read B."/>
            <person name="Rensing S.A."/>
            <person name="Ritter A."/>
            <person name="Rousvoal S."/>
            <person name="Samanta M."/>
            <person name="Samson G."/>
            <person name="Schroeder D.C."/>
            <person name="Segurens B."/>
            <person name="Strittmatter M."/>
            <person name="Tonon T."/>
            <person name="Tregear J.W."/>
            <person name="Valentin K."/>
            <person name="von Dassow P."/>
            <person name="Yamagishi T."/>
            <person name="Van de Peer Y."/>
            <person name="Wincker P."/>
        </authorList>
    </citation>
    <scope>NUCLEOTIDE SEQUENCE [LARGE SCALE GENOMIC DNA]</scope>
    <source>
        <strain evidence="8">Ec32 / CCAP1310/4</strain>
    </source>
</reference>
<name>D7FX63_ECTSI</name>
<dbReference type="Proteomes" id="UP000002630">
    <property type="component" value="Linkage Group LG04"/>
</dbReference>
<feature type="active site" description="Proton acceptor" evidence="4">
    <location>
        <position position="359"/>
    </location>
</feature>
<evidence type="ECO:0000313" key="8">
    <source>
        <dbReference type="Proteomes" id="UP000002630"/>
    </source>
</evidence>
<dbReference type="AlphaFoldDB" id="D7FX63"/>
<dbReference type="STRING" id="2880.D7FX63"/>
<comment type="similarity">
    <text evidence="1">Belongs to the carnitine/choline acetyltransferase family.</text>
</comment>
<dbReference type="EMBL" id="FN649729">
    <property type="protein sequence ID" value="CBJ26396.1"/>
    <property type="molecule type" value="Genomic_DNA"/>
</dbReference>
<evidence type="ECO:0000256" key="1">
    <source>
        <dbReference type="ARBA" id="ARBA00005232"/>
    </source>
</evidence>
<dbReference type="InterPro" id="IPR042231">
    <property type="entry name" value="Cho/carn_acyl_trans_2"/>
</dbReference>
<evidence type="ECO:0000256" key="5">
    <source>
        <dbReference type="SAM" id="MobiDB-lite"/>
    </source>
</evidence>
<dbReference type="Gene3D" id="3.30.559.10">
    <property type="entry name" value="Chloramphenicol acetyltransferase-like domain"/>
    <property type="match status" value="1"/>
</dbReference>
<dbReference type="eggNOG" id="KOG3719">
    <property type="taxonomic scope" value="Eukaryota"/>
</dbReference>
<dbReference type="PANTHER" id="PTHR22589:SF16">
    <property type="entry name" value="CARNITINE O-PALMITOYLTRANSFERASE 2, MITOCHONDRIAL"/>
    <property type="match status" value="1"/>
</dbReference>
<dbReference type="InParanoid" id="D7FX63"/>
<evidence type="ECO:0000256" key="4">
    <source>
        <dbReference type="PIRSR" id="PIRSR600542-1"/>
    </source>
</evidence>
<dbReference type="InterPro" id="IPR000542">
    <property type="entry name" value="Carn_acyl_trans"/>
</dbReference>
<organism evidence="7 8">
    <name type="scientific">Ectocarpus siliculosus</name>
    <name type="common">Brown alga</name>
    <name type="synonym">Conferva siliculosa</name>
    <dbReference type="NCBI Taxonomy" id="2880"/>
    <lineage>
        <taxon>Eukaryota</taxon>
        <taxon>Sar</taxon>
        <taxon>Stramenopiles</taxon>
        <taxon>Ochrophyta</taxon>
        <taxon>PX clade</taxon>
        <taxon>Phaeophyceae</taxon>
        <taxon>Ectocarpales</taxon>
        <taxon>Ectocarpaceae</taxon>
        <taxon>Ectocarpus</taxon>
    </lineage>
</organism>
<dbReference type="SUPFAM" id="SSF52777">
    <property type="entry name" value="CoA-dependent acyltransferases"/>
    <property type="match status" value="2"/>
</dbReference>
<keyword evidence="8" id="KW-1185">Reference proteome</keyword>
<feature type="region of interest" description="Disordered" evidence="5">
    <location>
        <begin position="14"/>
        <end position="39"/>
    </location>
</feature>
<evidence type="ECO:0000256" key="3">
    <source>
        <dbReference type="ARBA" id="ARBA00023315"/>
    </source>
</evidence>
<feature type="domain" description="Choline/carnitine acyltransferase" evidence="6">
    <location>
        <begin position="52"/>
        <end position="638"/>
    </location>
</feature>
<accession>D7FX63</accession>
<feature type="compositionally biased region" description="Basic residues" evidence="5">
    <location>
        <begin position="18"/>
        <end position="27"/>
    </location>
</feature>
<dbReference type="Gene3D" id="3.30.559.70">
    <property type="entry name" value="Choline/Carnitine o-acyltransferase, domain 2"/>
    <property type="match status" value="1"/>
</dbReference>
<evidence type="ECO:0000256" key="2">
    <source>
        <dbReference type="ARBA" id="ARBA00022679"/>
    </source>
</evidence>
<dbReference type="GO" id="GO:0005739">
    <property type="term" value="C:mitochondrion"/>
    <property type="evidence" value="ECO:0007669"/>
    <property type="project" value="TreeGrafter"/>
</dbReference>
<dbReference type="EMBL" id="FN648509">
    <property type="protein sequence ID" value="CBJ26396.1"/>
    <property type="molecule type" value="Genomic_DNA"/>
</dbReference>
<dbReference type="PROSITE" id="PS00439">
    <property type="entry name" value="ACYLTRANSF_C_1"/>
    <property type="match status" value="1"/>
</dbReference>
<proteinExistence type="inferred from homology"/>
<dbReference type="GO" id="GO:0006635">
    <property type="term" value="P:fatty acid beta-oxidation"/>
    <property type="evidence" value="ECO:0007669"/>
    <property type="project" value="TreeGrafter"/>
</dbReference>
<evidence type="ECO:0000259" key="6">
    <source>
        <dbReference type="Pfam" id="PF00755"/>
    </source>
</evidence>
<evidence type="ECO:0000313" key="7">
    <source>
        <dbReference type="EMBL" id="CBJ26396.1"/>
    </source>
</evidence>
<sequence>MSALSFRSAASATSTAGRKLRSSRHSSIRPLSSKGVSYNDMVNGNPLDLPRLPIPKLENTVSRYLQSLEPLTRDRPEDLARARASADRFLKGDGPLLHSMVVEKDAAQKGYPHSYIEGLWDDMYLEGRWSLPINSNPYLALKPPPKDSAVPPGSDPQIVGAARFISSLLKWNRRVRDGTFQPDAARPGCVRGYALQGGGARVAEKGRDTVQHYPESRHAVVFCNNRIFKVELLGGEDGQSQISEDDLSKHLDEIRSSAFSEPYGPSPGNSFVGHLLTSKGRDECAAAREALKGFSPTNGATLSEIDSAIFAVALDDHDTPDLQAESRAFLTGDGGRNRWFDKHQLVVLKNGKMAVNFEHSFSDGMDWTRMLGEIWHDMYSVQSRGVLLFPKAPLLASPPPPPRELLWKLPYELKRELASARKEFDEACEGYTLDPVEFRDFGKDSCKEWKMSPDAVAQMAFQLAFKRLHGTMPSVYESCTTRWFHRGRTEVIRSCTTESADFVSAMESESKGKDTLREALNAAATKHITVAKAAATGEGVDRHMLAMRSAAAAEAGGGGEGNRAGEEFFGDPLVAESAGWRLSTSNLSPPFLGSFGFGPVAGNGYGLGYNIDGDRITVPVTAFRGGGHTDGKLMAKEVVRALREIGDVCR</sequence>
<dbReference type="OMA" id="FRMYNIC"/>
<dbReference type="InterPro" id="IPR039551">
    <property type="entry name" value="Cho/carn_acyl_trans"/>
</dbReference>